<evidence type="ECO:0000313" key="3">
    <source>
        <dbReference type="Proteomes" id="UP000271554"/>
    </source>
</evidence>
<accession>A0A387HBV5</accession>
<protein>
    <submittedName>
        <fullName evidence="2">Uncharacterized protein</fullName>
    </submittedName>
</protein>
<dbReference type="AlphaFoldDB" id="A0A387HBV5"/>
<evidence type="ECO:0000256" key="1">
    <source>
        <dbReference type="SAM" id="MobiDB-lite"/>
    </source>
</evidence>
<name>A0A387HBV5_9ACTN</name>
<dbReference type="OrthoDB" id="4330731at2"/>
<proteinExistence type="predicted"/>
<dbReference type="Proteomes" id="UP000271554">
    <property type="component" value="Chromosome"/>
</dbReference>
<feature type="compositionally biased region" description="Basic and acidic residues" evidence="1">
    <location>
        <begin position="37"/>
        <end position="61"/>
    </location>
</feature>
<dbReference type="KEGG" id="shun:DWB77_02257"/>
<keyword evidence="3" id="KW-1185">Reference proteome</keyword>
<reference evidence="2 3" key="1">
    <citation type="submission" date="2018-10" db="EMBL/GenBank/DDBJ databases">
        <title>Relationship between Morphology and Antimicrobial Activity in Streptomyces.</title>
        <authorList>
            <person name="Kang H.J."/>
            <person name="Kim S.B."/>
        </authorList>
    </citation>
    <scope>NUCLEOTIDE SEQUENCE [LARGE SCALE GENOMIC DNA]</scope>
    <source>
        <strain evidence="2 3">BH38</strain>
    </source>
</reference>
<feature type="region of interest" description="Disordered" evidence="1">
    <location>
        <begin position="23"/>
        <end position="61"/>
    </location>
</feature>
<gene>
    <name evidence="2" type="ORF">DWB77_02257</name>
</gene>
<dbReference type="RefSeq" id="WP_120721125.1">
    <property type="nucleotide sequence ID" value="NZ_CP032698.1"/>
</dbReference>
<evidence type="ECO:0000313" key="2">
    <source>
        <dbReference type="EMBL" id="AYG80131.1"/>
    </source>
</evidence>
<dbReference type="EMBL" id="CP032698">
    <property type="protein sequence ID" value="AYG80131.1"/>
    <property type="molecule type" value="Genomic_DNA"/>
</dbReference>
<sequence length="61" mass="7175">MALTDKDPHNLRETLRVIRLSAQATKRQGRGKSTKRINNEIDRIRETAQAREDARRKPNHR</sequence>
<organism evidence="2 3">
    <name type="scientific">Streptomyces hundungensis</name>
    <dbReference type="NCBI Taxonomy" id="1077946"/>
    <lineage>
        <taxon>Bacteria</taxon>
        <taxon>Bacillati</taxon>
        <taxon>Actinomycetota</taxon>
        <taxon>Actinomycetes</taxon>
        <taxon>Kitasatosporales</taxon>
        <taxon>Streptomycetaceae</taxon>
        <taxon>Streptomyces</taxon>
    </lineage>
</organism>